<dbReference type="PROSITE" id="PS50096">
    <property type="entry name" value="IQ"/>
    <property type="match status" value="1"/>
</dbReference>
<name>V6TEA8_GIAIN</name>
<proteinExistence type="predicted"/>
<dbReference type="VEuPathDB" id="GiardiaDB:DHA2_152983"/>
<reference evidence="2" key="1">
    <citation type="submission" date="2012-02" db="EMBL/GenBank/DDBJ databases">
        <title>Genome sequencing of Giardia lamblia Genotypes A2 and B isolates (DH and GS) and comparative analysis with the genomes of Genotypes A1 and E (WB and Pig).</title>
        <authorList>
            <person name="Adam R."/>
            <person name="Dahlstrom E."/>
            <person name="Martens C."/>
            <person name="Bruno D."/>
            <person name="Barbian K."/>
            <person name="Porcella S.F."/>
            <person name="Nash T."/>
        </authorList>
    </citation>
    <scope>NUCLEOTIDE SEQUENCE</scope>
    <source>
        <strain evidence="2">DH</strain>
    </source>
</reference>
<dbReference type="VEuPathDB" id="GiardiaDB:QR46_4555"/>
<dbReference type="Proteomes" id="UP000018320">
    <property type="component" value="Unassembled WGS sequence"/>
</dbReference>
<dbReference type="VEuPathDB" id="GiardiaDB:GL50803_0061210"/>
<gene>
    <name evidence="1" type="ORF">DHA2_152983</name>
</gene>
<dbReference type="InterPro" id="IPR000048">
    <property type="entry name" value="IQ_motif_EF-hand-BS"/>
</dbReference>
<comment type="caution">
    <text evidence="1">The sequence shown here is derived from an EMBL/GenBank/DDBJ whole genome shotgun (WGS) entry which is preliminary data.</text>
</comment>
<organism evidence="1 2">
    <name type="scientific">Giardia intestinalis</name>
    <name type="common">Giardia lamblia</name>
    <dbReference type="NCBI Taxonomy" id="5741"/>
    <lineage>
        <taxon>Eukaryota</taxon>
        <taxon>Metamonada</taxon>
        <taxon>Diplomonadida</taxon>
        <taxon>Hexamitidae</taxon>
        <taxon>Giardiinae</taxon>
        <taxon>Giardia</taxon>
    </lineage>
</organism>
<dbReference type="CDD" id="cd23767">
    <property type="entry name" value="IQCD"/>
    <property type="match status" value="1"/>
</dbReference>
<accession>V6TEA8</accession>
<reference evidence="1 2" key="2">
    <citation type="journal article" date="2013" name="Genome Biol. Evol.">
        <title>Genome sequencing of Giardia lamblia genotypes A2 and B isolates (DH and GS) and comparative analysis with the genomes of genotypes A1 and E (WB and Pig).</title>
        <authorList>
            <person name="Adam R.D."/>
            <person name="Dahlstrom E.W."/>
            <person name="Martens C.A."/>
            <person name="Bruno D.P."/>
            <person name="Barbian K.D."/>
            <person name="Ricklefs S.M."/>
            <person name="Hernandez M.M."/>
            <person name="Narla N.P."/>
            <person name="Patel R.B."/>
            <person name="Porcella S.F."/>
            <person name="Nash T.E."/>
        </authorList>
    </citation>
    <scope>NUCLEOTIDE SEQUENCE [LARGE SCALE GENOMIC DNA]</scope>
    <source>
        <strain evidence="1 2">DH</strain>
    </source>
</reference>
<protein>
    <submittedName>
        <fullName evidence="1">Uncharacterized protein</fullName>
    </submittedName>
</protein>
<dbReference type="Pfam" id="PF00612">
    <property type="entry name" value="IQ"/>
    <property type="match status" value="1"/>
</dbReference>
<dbReference type="EMBL" id="AHGT01000031">
    <property type="protein sequence ID" value="ESU37193.1"/>
    <property type="molecule type" value="Genomic_DNA"/>
</dbReference>
<sequence>MTDQILAATVIQAAFRGHRCRNDIMDLWNDWLDQVQAIEKDAALCFGHHLPLLANRQPDQSRPGSLEFASNSCKIYSYGESPYACSVYRPDKIPPNSIIGPSLSILAAKK</sequence>
<evidence type="ECO:0000313" key="1">
    <source>
        <dbReference type="EMBL" id="ESU37193.1"/>
    </source>
</evidence>
<dbReference type="AlphaFoldDB" id="V6TEA8"/>
<evidence type="ECO:0000313" key="2">
    <source>
        <dbReference type="Proteomes" id="UP000018320"/>
    </source>
</evidence>